<evidence type="ECO:0000313" key="1">
    <source>
        <dbReference type="EMBL" id="ASB88806.1"/>
    </source>
</evidence>
<accession>A0ABM6LHN4</accession>
<protein>
    <submittedName>
        <fullName evidence="1">Uncharacterized protein</fullName>
    </submittedName>
</protein>
<reference evidence="1 2" key="1">
    <citation type="submission" date="2017-06" db="EMBL/GenBank/DDBJ databases">
        <title>Genome sequence of Bacillus sonorensis strain SRCM101395.</title>
        <authorList>
            <person name="Cho S.H."/>
        </authorList>
    </citation>
    <scope>NUCLEOTIDE SEQUENCE [LARGE SCALE GENOMIC DNA]</scope>
    <source>
        <strain evidence="1 2">SRCM101395</strain>
    </source>
</reference>
<sequence>MLPLSILPSKRALFFLPTSPLQMPAITFHVPLKKNELEIRAAGTETVLLNIPKVDFQYGQSVTFYCTGYMNGTPSLEILKAP</sequence>
<name>A0ABM6LHN4_9BACI</name>
<dbReference type="EMBL" id="CP021920">
    <property type="protein sequence ID" value="ASB88806.1"/>
    <property type="molecule type" value="Genomic_DNA"/>
</dbReference>
<dbReference type="Proteomes" id="UP000196877">
    <property type="component" value="Chromosome"/>
</dbReference>
<organism evidence="1 2">
    <name type="scientific">Bacillus sonorensis</name>
    <dbReference type="NCBI Taxonomy" id="119858"/>
    <lineage>
        <taxon>Bacteria</taxon>
        <taxon>Bacillati</taxon>
        <taxon>Bacillota</taxon>
        <taxon>Bacilli</taxon>
        <taxon>Bacillales</taxon>
        <taxon>Bacillaceae</taxon>
        <taxon>Bacillus</taxon>
    </lineage>
</organism>
<gene>
    <name evidence="1" type="ORF">S101395_02298</name>
</gene>
<keyword evidence="2" id="KW-1185">Reference proteome</keyword>
<evidence type="ECO:0000313" key="2">
    <source>
        <dbReference type="Proteomes" id="UP000196877"/>
    </source>
</evidence>
<proteinExistence type="predicted"/>